<dbReference type="Gene3D" id="3.30.1540.10">
    <property type="entry name" value="formyl-coa transferase, domain 3"/>
    <property type="match status" value="2"/>
</dbReference>
<gene>
    <name evidence="2" type="ORF">METZ01_LOCUS2170</name>
</gene>
<sequence>VLSEYRVLDLTDERGHLAAFILAQMGAEVIAIEPPSGSHARQLAPFAEGIDDGEHSLHHWAYNRGKKSVVLDLDTPDGISELRRLIAGADVMFDSFDPGVMASLGLTPSEIAALNPHMIDVSITAFGGDGPKANWEHSDLTLQAAAGNMVLTGDDDRSPLRAGGTLPQAFGNAASEAAGAALIALFERQSTSGLGQHIDVSAQHSMNQCTQSNSLATPLGATPPTRLAGGVELGGIRIQIMWPCLDGYASVSFLFGPAFAPFTRNLMAWVYEEGFCDEATRDKDWVEYALMLLDGRESKEEYQRVKDILTEFFVTKTKAELLEAAMKRRVLITPVTTTEEVVNSEQLDFRGYWETVEHSDGSTVDYPGAFAKFAETPLKVLAEAPRLGEHTVQVLNEPDRGADVAVSEPVASTTLPLEGVKVLDLMWAMAGPAASRVLADYGAEIVRVESANKLDAVRSISPFPADVADPDKSGIYHNMNAGKRGLTLDMAKPGAIDVIWDLIDWADVVLESFSPKAMTAWDIDYQQIQKRRPDIIMASSCLMGQTGPLAMLAGFGTMAAAISGFFYPVGWTDRAPTGPYSAYTDYTSPRWLVASVMGALEHKRRTGQGQYIDLSQAEAALHLMTPALLEYSVNGNVWERAGNRDIVFAPQGGYPTSGNDNWIAISCKDDDQWQSLAQEMNRGDLADLTADERHAQHDELDSAISTWTVEQEGVELMERLQTLGVAAHIVQNSPELVADEQMTHRGCFVEVAHASHEPFFVDGTRFHMSRTPAQVTHAGPIFGEHTFEVLMECAGYDPDQIAELAVAELLE</sequence>
<dbReference type="EMBL" id="UINC01000111">
    <property type="protein sequence ID" value="SUZ49316.1"/>
    <property type="molecule type" value="Genomic_DNA"/>
</dbReference>
<proteinExistence type="predicted"/>
<name>A0A381N3Z0_9ZZZZ</name>
<protein>
    <recommendedName>
        <fullName evidence="3">CoA transferase</fullName>
    </recommendedName>
</protein>
<keyword evidence="1" id="KW-0808">Transferase</keyword>
<dbReference type="Pfam" id="PF02515">
    <property type="entry name" value="CoA_transf_3"/>
    <property type="match status" value="2"/>
</dbReference>
<feature type="non-terminal residue" evidence="2">
    <location>
        <position position="1"/>
    </location>
</feature>
<reference evidence="2" key="1">
    <citation type="submission" date="2018-05" db="EMBL/GenBank/DDBJ databases">
        <authorList>
            <person name="Lanie J.A."/>
            <person name="Ng W.-L."/>
            <person name="Kazmierczak K.M."/>
            <person name="Andrzejewski T.M."/>
            <person name="Davidsen T.M."/>
            <person name="Wayne K.J."/>
            <person name="Tettelin H."/>
            <person name="Glass J.I."/>
            <person name="Rusch D."/>
            <person name="Podicherti R."/>
            <person name="Tsui H.-C.T."/>
            <person name="Winkler M.E."/>
        </authorList>
    </citation>
    <scope>NUCLEOTIDE SEQUENCE</scope>
</reference>
<accession>A0A381N3Z0</accession>
<dbReference type="InterPro" id="IPR003673">
    <property type="entry name" value="CoA-Trfase_fam_III"/>
</dbReference>
<evidence type="ECO:0000256" key="1">
    <source>
        <dbReference type="ARBA" id="ARBA00022679"/>
    </source>
</evidence>
<dbReference type="InterPro" id="IPR023606">
    <property type="entry name" value="CoA-Trfase_III_dom_1_sf"/>
</dbReference>
<dbReference type="Gene3D" id="3.40.50.10540">
    <property type="entry name" value="Crotonobetainyl-coa:carnitine coa-transferase, domain 1"/>
    <property type="match status" value="3"/>
</dbReference>
<dbReference type="PANTHER" id="PTHR48207">
    <property type="entry name" value="SUCCINATE--HYDROXYMETHYLGLUTARATE COA-TRANSFERASE"/>
    <property type="match status" value="1"/>
</dbReference>
<evidence type="ECO:0008006" key="3">
    <source>
        <dbReference type="Google" id="ProtNLM"/>
    </source>
</evidence>
<evidence type="ECO:0000313" key="2">
    <source>
        <dbReference type="EMBL" id="SUZ49316.1"/>
    </source>
</evidence>
<dbReference type="SUPFAM" id="SSF89796">
    <property type="entry name" value="CoA-transferase family III (CaiB/BaiF)"/>
    <property type="match status" value="2"/>
</dbReference>
<dbReference type="InterPro" id="IPR044855">
    <property type="entry name" value="CoA-Trfase_III_dom3_sf"/>
</dbReference>
<dbReference type="InterPro" id="IPR050483">
    <property type="entry name" value="CoA-transferase_III_domain"/>
</dbReference>
<dbReference type="GO" id="GO:0008410">
    <property type="term" value="F:CoA-transferase activity"/>
    <property type="evidence" value="ECO:0007669"/>
    <property type="project" value="TreeGrafter"/>
</dbReference>
<organism evidence="2">
    <name type="scientific">marine metagenome</name>
    <dbReference type="NCBI Taxonomy" id="408172"/>
    <lineage>
        <taxon>unclassified sequences</taxon>
        <taxon>metagenomes</taxon>
        <taxon>ecological metagenomes</taxon>
    </lineage>
</organism>
<dbReference type="AlphaFoldDB" id="A0A381N3Z0"/>
<dbReference type="PANTHER" id="PTHR48207:SF4">
    <property type="entry name" value="BLL6097 PROTEIN"/>
    <property type="match status" value="1"/>
</dbReference>